<reference evidence="3 4" key="1">
    <citation type="submission" date="2019-08" db="EMBL/GenBank/DDBJ databases">
        <title>Complete genome sequence of Candidatus Uab amorphum.</title>
        <authorList>
            <person name="Shiratori T."/>
            <person name="Suzuki S."/>
            <person name="Kakizawa Y."/>
            <person name="Ishida K."/>
        </authorList>
    </citation>
    <scope>NUCLEOTIDE SEQUENCE [LARGE SCALE GENOMIC DNA]</scope>
    <source>
        <strain evidence="3 4">SRT547</strain>
    </source>
</reference>
<evidence type="ECO:0000256" key="2">
    <source>
        <dbReference type="SAM" id="Phobius"/>
    </source>
</evidence>
<proteinExistence type="predicted"/>
<dbReference type="EMBL" id="AP019860">
    <property type="protein sequence ID" value="BBM87975.1"/>
    <property type="molecule type" value="Genomic_DNA"/>
</dbReference>
<gene>
    <name evidence="3" type="ORF">UABAM_06391</name>
</gene>
<organism evidence="3 4">
    <name type="scientific">Uabimicrobium amorphum</name>
    <dbReference type="NCBI Taxonomy" id="2596890"/>
    <lineage>
        <taxon>Bacteria</taxon>
        <taxon>Pseudomonadati</taxon>
        <taxon>Planctomycetota</taxon>
        <taxon>Candidatus Uabimicrobiia</taxon>
        <taxon>Candidatus Uabimicrobiales</taxon>
        <taxon>Candidatus Uabimicrobiaceae</taxon>
        <taxon>Candidatus Uabimicrobium</taxon>
    </lineage>
</organism>
<dbReference type="Proteomes" id="UP000326354">
    <property type="component" value="Chromosome"/>
</dbReference>
<dbReference type="KEGG" id="uam:UABAM_06391"/>
<sequence length="249" mass="28854">MYILDLQFRSSSKNFGLGGWLFRHVLCMKKFKAKTKKRIIYTVLTTFIFAIGVFFDVFSIATKGLDAYKDYQVTTSMNKIENFQQDEDLNKEIAKLSTQKQKLETKQAQCLSAINILDGKIQELATDKDTFKLGTAEINKESAQKLHKQLTNRHKNLTKKVEYVNTILVAKQEQFRKANAIRDQLEEDGLEIQMQKLEIEKLQKEITDLQKQVQEKQDYINQKAQDISNEDSAQQEADIDNVIFNINSK</sequence>
<evidence type="ECO:0000256" key="1">
    <source>
        <dbReference type="SAM" id="Coils"/>
    </source>
</evidence>
<keyword evidence="2" id="KW-0812">Transmembrane</keyword>
<keyword evidence="1" id="KW-0175">Coiled coil</keyword>
<feature type="transmembrane region" description="Helical" evidence="2">
    <location>
        <begin position="39"/>
        <end position="61"/>
    </location>
</feature>
<keyword evidence="4" id="KW-1185">Reference proteome</keyword>
<evidence type="ECO:0000313" key="4">
    <source>
        <dbReference type="Proteomes" id="UP000326354"/>
    </source>
</evidence>
<dbReference type="AlphaFoldDB" id="A0A5S9IWT5"/>
<protein>
    <submittedName>
        <fullName evidence="3">Uncharacterized protein</fullName>
    </submittedName>
</protein>
<keyword evidence="2" id="KW-1133">Transmembrane helix</keyword>
<accession>A0A5S9IWT5</accession>
<feature type="coiled-coil region" evidence="1">
    <location>
        <begin position="133"/>
        <end position="219"/>
    </location>
</feature>
<keyword evidence="2" id="KW-0472">Membrane</keyword>
<evidence type="ECO:0000313" key="3">
    <source>
        <dbReference type="EMBL" id="BBM87975.1"/>
    </source>
</evidence>
<name>A0A5S9IWT5_UABAM</name>